<feature type="transmembrane region" description="Helical" evidence="1">
    <location>
        <begin position="21"/>
        <end position="47"/>
    </location>
</feature>
<evidence type="ECO:0000256" key="1">
    <source>
        <dbReference type="SAM" id="Phobius"/>
    </source>
</evidence>
<feature type="transmembrane region" description="Helical" evidence="1">
    <location>
        <begin position="59"/>
        <end position="79"/>
    </location>
</feature>
<dbReference type="InterPro" id="IPR025327">
    <property type="entry name" value="DUF4233"/>
</dbReference>
<evidence type="ECO:0000313" key="2">
    <source>
        <dbReference type="EMBL" id="GAA2109499.1"/>
    </source>
</evidence>
<dbReference type="Pfam" id="PF14017">
    <property type="entry name" value="DUF4233"/>
    <property type="match status" value="1"/>
</dbReference>
<name>A0ABN2XE86_9MICC</name>
<evidence type="ECO:0008006" key="4">
    <source>
        <dbReference type="Google" id="ProtNLM"/>
    </source>
</evidence>
<gene>
    <name evidence="2" type="ORF">GCM10009824_03520</name>
</gene>
<keyword evidence="3" id="KW-1185">Reference proteome</keyword>
<comment type="caution">
    <text evidence="2">The sequence shown here is derived from an EMBL/GenBank/DDBJ whole genome shotgun (WGS) entry which is preliminary data.</text>
</comment>
<organism evidence="2 3">
    <name type="scientific">Kocuria atrinae</name>
    <dbReference type="NCBI Taxonomy" id="592377"/>
    <lineage>
        <taxon>Bacteria</taxon>
        <taxon>Bacillati</taxon>
        <taxon>Actinomycetota</taxon>
        <taxon>Actinomycetes</taxon>
        <taxon>Micrococcales</taxon>
        <taxon>Micrococcaceae</taxon>
        <taxon>Kocuria</taxon>
    </lineage>
</organism>
<protein>
    <recommendedName>
        <fullName evidence="4">DUF4233 domain-containing protein</fullName>
    </recommendedName>
</protein>
<proteinExistence type="predicted"/>
<feature type="transmembrane region" description="Helical" evidence="1">
    <location>
        <begin position="86"/>
        <end position="119"/>
    </location>
</feature>
<dbReference type="Proteomes" id="UP001500166">
    <property type="component" value="Unassembled WGS sequence"/>
</dbReference>
<dbReference type="RefSeq" id="WP_344223346.1">
    <property type="nucleotide sequence ID" value="NZ_BAAAQA010000002.1"/>
</dbReference>
<accession>A0ABN2XE86</accession>
<evidence type="ECO:0000313" key="3">
    <source>
        <dbReference type="Proteomes" id="UP001500166"/>
    </source>
</evidence>
<keyword evidence="1" id="KW-0472">Membrane</keyword>
<keyword evidence="1" id="KW-0812">Transmembrane</keyword>
<keyword evidence="1" id="KW-1133">Transmembrane helix</keyword>
<reference evidence="2 3" key="1">
    <citation type="journal article" date="2019" name="Int. J. Syst. Evol. Microbiol.">
        <title>The Global Catalogue of Microorganisms (GCM) 10K type strain sequencing project: providing services to taxonomists for standard genome sequencing and annotation.</title>
        <authorList>
            <consortium name="The Broad Institute Genomics Platform"/>
            <consortium name="The Broad Institute Genome Sequencing Center for Infectious Disease"/>
            <person name="Wu L."/>
            <person name="Ma J."/>
        </authorList>
    </citation>
    <scope>NUCLEOTIDE SEQUENCE [LARGE SCALE GENOMIC DNA]</scope>
    <source>
        <strain evidence="2 3">JCM 15914</strain>
    </source>
</reference>
<dbReference type="EMBL" id="BAAAQA010000002">
    <property type="protein sequence ID" value="GAA2109499.1"/>
    <property type="molecule type" value="Genomic_DNA"/>
</dbReference>
<sequence>MAKMTKAQREWRPGQKKPRRSIKAMFAVSVLSIEAFIIFFATLAAFGILARDWGTTQQWLLVGGGVLLTLVFLLACGMVRRPGGYVIGWVLQLVLIATGFLLPAMFVIGVLCALAWWYAVVKGTTIDRENRERDRLQEQWEAEHPGERA</sequence>